<dbReference type="NCBIfam" id="NF040727">
    <property type="entry name" value="SBP_SaoB_CU"/>
    <property type="match status" value="1"/>
</dbReference>
<reference evidence="4 5" key="1">
    <citation type="submission" date="2018-08" db="EMBL/GenBank/DDBJ databases">
        <title>A genome reference for cultivated species of the human gut microbiota.</title>
        <authorList>
            <person name="Zou Y."/>
            <person name="Xue W."/>
            <person name="Luo G."/>
        </authorList>
    </citation>
    <scope>NUCLEOTIDE SEQUENCE [LARGE SCALE GENOMIC DNA]</scope>
    <source>
        <strain evidence="2 4">AF19-4AC</strain>
        <strain evidence="3 5">AF31-13BH</strain>
    </source>
</reference>
<evidence type="ECO:0000313" key="3">
    <source>
        <dbReference type="EMBL" id="RHN16806.1"/>
    </source>
</evidence>
<proteinExistence type="predicted"/>
<gene>
    <name evidence="2" type="ORF">DWX53_01615</name>
    <name evidence="3" type="ORF">DWZ24_06915</name>
</gene>
<dbReference type="Proteomes" id="UP000285652">
    <property type="component" value="Unassembled WGS sequence"/>
</dbReference>
<dbReference type="AlphaFoldDB" id="A0A412MI55"/>
<evidence type="ECO:0000313" key="2">
    <source>
        <dbReference type="EMBL" id="RGT12278.1"/>
    </source>
</evidence>
<keyword evidence="1" id="KW-0812">Transmembrane</keyword>
<accession>A0A412MI55</accession>
<keyword evidence="1" id="KW-1133">Transmembrane helix</keyword>
<dbReference type="RefSeq" id="WP_118145280.1">
    <property type="nucleotide sequence ID" value="NZ_QRQQ01000004.1"/>
</dbReference>
<dbReference type="EMBL" id="QRWH01000001">
    <property type="protein sequence ID" value="RGT12278.1"/>
    <property type="molecule type" value="Genomic_DNA"/>
</dbReference>
<name>A0A412MI55_9FIRM</name>
<protein>
    <recommendedName>
        <fullName evidence="6">Solute-binding protein family 3/N-terminal domain-containing protein</fullName>
    </recommendedName>
</protein>
<dbReference type="EMBL" id="QRQQ01000004">
    <property type="protein sequence ID" value="RHN16806.1"/>
    <property type="molecule type" value="Genomic_DNA"/>
</dbReference>
<sequence length="262" mass="29474">MKIDRVIGIIGGAFILAGIGAALFLPAEKKWNKDADIRVGSGADISGVIMEETLQEINEKYKVSISTESSSFQDCCSNTAQWALNAKEINIGFYCPHIAKHTIENNEDVEIYGPVLMNGEIIVHKKDWVDVKNVGITQGRQQEKALAKAAYPQIEEFDEITQKGILYAMEDEQVDAAVLDITKAAEVSDIPTMPLSDNDYISYVLIVDKEFEQTDAFRNFIESYNQAVEKLNDPFYLAKKLKVSKEWVEEKQIKFLPLEIKN</sequence>
<comment type="caution">
    <text evidence="2">The sequence shown here is derived from an EMBL/GenBank/DDBJ whole genome shotgun (WGS) entry which is preliminary data.</text>
</comment>
<evidence type="ECO:0008006" key="6">
    <source>
        <dbReference type="Google" id="ProtNLM"/>
    </source>
</evidence>
<evidence type="ECO:0000313" key="5">
    <source>
        <dbReference type="Proteomes" id="UP000285652"/>
    </source>
</evidence>
<organism evidence="2 4">
    <name type="scientific">Dorea formicigenerans</name>
    <dbReference type="NCBI Taxonomy" id="39486"/>
    <lineage>
        <taxon>Bacteria</taxon>
        <taxon>Bacillati</taxon>
        <taxon>Bacillota</taxon>
        <taxon>Clostridia</taxon>
        <taxon>Lachnospirales</taxon>
        <taxon>Lachnospiraceae</taxon>
        <taxon>Dorea</taxon>
    </lineage>
</organism>
<evidence type="ECO:0000256" key="1">
    <source>
        <dbReference type="SAM" id="Phobius"/>
    </source>
</evidence>
<dbReference type="Proteomes" id="UP000283630">
    <property type="component" value="Unassembled WGS sequence"/>
</dbReference>
<keyword evidence="1" id="KW-0472">Membrane</keyword>
<feature type="transmembrane region" description="Helical" evidence="1">
    <location>
        <begin position="6"/>
        <end position="25"/>
    </location>
</feature>
<evidence type="ECO:0000313" key="4">
    <source>
        <dbReference type="Proteomes" id="UP000283630"/>
    </source>
</evidence>